<dbReference type="PROSITE" id="PS50005">
    <property type="entry name" value="TPR"/>
    <property type="match status" value="2"/>
</dbReference>
<evidence type="ECO:0000256" key="4">
    <source>
        <dbReference type="ARBA" id="ARBA00022525"/>
    </source>
</evidence>
<reference evidence="13" key="1">
    <citation type="submission" date="2020-03" db="EMBL/GenBank/DDBJ databases">
        <authorList>
            <person name="Weist P."/>
        </authorList>
    </citation>
    <scope>NUCLEOTIDE SEQUENCE</scope>
</reference>
<feature type="region of interest" description="Disordered" evidence="11">
    <location>
        <begin position="1012"/>
        <end position="1047"/>
    </location>
</feature>
<dbReference type="InterPro" id="IPR001507">
    <property type="entry name" value="ZP_dom"/>
</dbReference>
<keyword evidence="14" id="KW-1185">Reference proteome</keyword>
<dbReference type="InterPro" id="IPR019734">
    <property type="entry name" value="TPR_rpt"/>
</dbReference>
<dbReference type="InterPro" id="IPR017977">
    <property type="entry name" value="ZP_dom_CS"/>
</dbReference>
<dbReference type="PANTHER" id="PTHR47130:SF3">
    <property type="entry name" value="ZONA PELLUCIDA PROTEIN"/>
    <property type="match status" value="1"/>
</dbReference>
<evidence type="ECO:0000313" key="14">
    <source>
        <dbReference type="Proteomes" id="UP001153269"/>
    </source>
</evidence>
<dbReference type="Pfam" id="PF23344">
    <property type="entry name" value="ZP-N"/>
    <property type="match status" value="1"/>
</dbReference>
<sequence>MRKPEVTNADLQMEENIPVTLEHGNSEFHQKNFPQAEQLYSQFITSCLLSRKCDAASLARAYNNRGQIKYLRVDFHEAVEDYTAAIQADAHYEVPFYNRGLIRYRLGFFDDAVSDFQQALKLNPEFEDAKYRTTWGSLSACNLVWTFMIAAAVALAPPRPDLKHNSQSGSGLKSDCAGNLMRVTLDKALAVGNQLEVEAINGTKFVALTPSLAAQCGYSMESDPWGNTRIYTSLMGCYVDNKDDETFNAGLRLYMYHHENPSDMVNHDVTKKCSYTRWASREILCERNYMEVSHHMAKPAEAKGQAETQINATPGESDGAQGIWKMTFYTPDPVPMVLREAIQAGYAAMTTTNRLVVRSPYDTAETTSEEEAGVPMAVLKVSAYYKASDGLRTVNMAAACPTGGVLYTEGVISWYVPRRVTPLVDGNFKILEMFMGINGQRLDTSQMAARGYTLSTTEFHIIVEIPVGSPDGYYKSHAPDYQYHITYSVEPMLEVLWRAEDTQDDTRYKILFPITTPLMPSPPHIKDDTVPQDRMFTLYVGTFLHDVALTNVTFSTGVLTVQESMTRGFSVQEYSFSNGSKSFSLQVPFDADVVLKHNPERLVTSYFLPLVFGFVTLPEETPFALSVDLQASLQDVVLPTISGSCDQNNFYIIVEYGSQGPSFQTLVGSQQLTPELMETYNFAENNTHFSFVVQDRANGSVFELTTTDSLRARLDVVLVDYVNYWVLADLSLTCSFPYVITGCNPNGTMTALVFKMESVPNLDMSMLTLTDQSCKPVFSNARFGVFSFNVSSCGTTRMFFDNFMLYENEISLNNGATYMSPVDPEYRHKISCYYVVNDTQTVAFNSEPINKQPAAEIGSGQLMVQMRLAEDSSYDFFYQAEAYPVVKYLRQPLYFEVELMYSTDPQLELILENCWATLHEDRTSLPSWDIIVDGCVNHDDSYVTVFHPVMMDTRVAVPSHVKRFSMQMFTFTEDGEVLKDEIHVHCDAMVCNANGDADDSCRGQCVNPTGTKPYSQQGVKRTQRSTNSSNRRQLSSGPILLTTQSNS</sequence>
<evidence type="ECO:0000256" key="1">
    <source>
        <dbReference type="ARBA" id="ARBA00004236"/>
    </source>
</evidence>
<dbReference type="PRINTS" id="PR00023">
    <property type="entry name" value="ZPELLUCIDA"/>
</dbReference>
<evidence type="ECO:0000313" key="13">
    <source>
        <dbReference type="EMBL" id="CAB1445159.1"/>
    </source>
</evidence>
<evidence type="ECO:0000256" key="3">
    <source>
        <dbReference type="ARBA" id="ARBA00022475"/>
    </source>
</evidence>
<dbReference type="SMART" id="SM00241">
    <property type="entry name" value="ZP"/>
    <property type="match status" value="1"/>
</dbReference>
<dbReference type="InterPro" id="IPR011990">
    <property type="entry name" value="TPR-like_helical_dom_sf"/>
</dbReference>
<dbReference type="GO" id="GO:0005886">
    <property type="term" value="C:plasma membrane"/>
    <property type="evidence" value="ECO:0007669"/>
    <property type="project" value="UniProtKB-SubCell"/>
</dbReference>
<feature type="repeat" description="TPR" evidence="10">
    <location>
        <begin position="93"/>
        <end position="126"/>
    </location>
</feature>
<dbReference type="InterPro" id="IPR055355">
    <property type="entry name" value="ZP-C"/>
</dbReference>
<comment type="subcellular location">
    <subcellularLocation>
        <location evidence="1">Cell membrane</location>
    </subcellularLocation>
    <subcellularLocation>
        <location evidence="2">Secreted</location>
    </subcellularLocation>
</comment>
<keyword evidence="3" id="KW-1003">Cell membrane</keyword>
<dbReference type="Pfam" id="PF26562">
    <property type="entry name" value="Ig-like"/>
    <property type="match status" value="1"/>
</dbReference>
<dbReference type="GO" id="GO:0005576">
    <property type="term" value="C:extracellular region"/>
    <property type="evidence" value="ECO:0007669"/>
    <property type="project" value="UniProtKB-SubCell"/>
</dbReference>
<organism evidence="13 14">
    <name type="scientific">Pleuronectes platessa</name>
    <name type="common">European plaice</name>
    <dbReference type="NCBI Taxonomy" id="8262"/>
    <lineage>
        <taxon>Eukaryota</taxon>
        <taxon>Metazoa</taxon>
        <taxon>Chordata</taxon>
        <taxon>Craniata</taxon>
        <taxon>Vertebrata</taxon>
        <taxon>Euteleostomi</taxon>
        <taxon>Actinopterygii</taxon>
        <taxon>Neopterygii</taxon>
        <taxon>Teleostei</taxon>
        <taxon>Neoteleostei</taxon>
        <taxon>Acanthomorphata</taxon>
        <taxon>Carangaria</taxon>
        <taxon>Pleuronectiformes</taxon>
        <taxon>Pleuronectoidei</taxon>
        <taxon>Pleuronectidae</taxon>
        <taxon>Pleuronectes</taxon>
    </lineage>
</organism>
<feature type="repeat" description="TPR" evidence="10">
    <location>
        <begin position="59"/>
        <end position="92"/>
    </location>
</feature>
<gene>
    <name evidence="13" type="ORF">PLEPLA_LOCUS32890</name>
</gene>
<comment type="caution">
    <text evidence="13">The sequence shown here is derived from an EMBL/GenBank/DDBJ whole genome shotgun (WGS) entry which is preliminary data.</text>
</comment>
<dbReference type="Pfam" id="PF07719">
    <property type="entry name" value="TPR_2"/>
    <property type="match status" value="1"/>
</dbReference>
<evidence type="ECO:0000256" key="10">
    <source>
        <dbReference type="PROSITE-ProRule" id="PRU00339"/>
    </source>
</evidence>
<evidence type="ECO:0000256" key="2">
    <source>
        <dbReference type="ARBA" id="ARBA00004613"/>
    </source>
</evidence>
<accession>A0A9N7V412</accession>
<evidence type="ECO:0000256" key="5">
    <source>
        <dbReference type="ARBA" id="ARBA00022737"/>
    </source>
</evidence>
<feature type="domain" description="ZP" evidence="12">
    <location>
        <begin position="742"/>
        <end position="1008"/>
    </location>
</feature>
<name>A0A9N7V412_PLEPL</name>
<protein>
    <recommendedName>
        <fullName evidence="12">ZP domain-containing protein</fullName>
    </recommendedName>
</protein>
<feature type="compositionally biased region" description="Low complexity" evidence="11">
    <location>
        <begin position="1024"/>
        <end position="1036"/>
    </location>
</feature>
<keyword evidence="5" id="KW-0677">Repeat</keyword>
<dbReference type="InterPro" id="IPR055356">
    <property type="entry name" value="ZP-N"/>
</dbReference>
<dbReference type="AlphaFoldDB" id="A0A9N7V412"/>
<dbReference type="SMART" id="SM00028">
    <property type="entry name" value="TPR"/>
    <property type="match status" value="2"/>
</dbReference>
<dbReference type="Pfam" id="PF00100">
    <property type="entry name" value="Zona_pellucida"/>
    <property type="match status" value="1"/>
</dbReference>
<dbReference type="EMBL" id="CADEAL010003557">
    <property type="protein sequence ID" value="CAB1445159.1"/>
    <property type="molecule type" value="Genomic_DNA"/>
</dbReference>
<dbReference type="Gene3D" id="2.60.40.3210">
    <property type="entry name" value="Zona pellucida, ZP-N domain"/>
    <property type="match status" value="1"/>
</dbReference>
<dbReference type="PROSITE" id="PS50293">
    <property type="entry name" value="TPR_REGION"/>
    <property type="match status" value="1"/>
</dbReference>
<keyword evidence="4" id="KW-0964">Secreted</keyword>
<dbReference type="InterPro" id="IPR058876">
    <property type="entry name" value="Ig-like_ZP"/>
</dbReference>
<keyword evidence="6 10" id="KW-0802">TPR repeat</keyword>
<evidence type="ECO:0000259" key="12">
    <source>
        <dbReference type="PROSITE" id="PS51034"/>
    </source>
</evidence>
<dbReference type="InterPro" id="IPR042235">
    <property type="entry name" value="ZP-C_dom"/>
</dbReference>
<evidence type="ECO:0000256" key="8">
    <source>
        <dbReference type="ARBA" id="ARBA00023157"/>
    </source>
</evidence>
<evidence type="ECO:0000256" key="6">
    <source>
        <dbReference type="ARBA" id="ARBA00022803"/>
    </source>
</evidence>
<proteinExistence type="predicted"/>
<dbReference type="PROSITE" id="PS51034">
    <property type="entry name" value="ZP_2"/>
    <property type="match status" value="1"/>
</dbReference>
<dbReference type="Gene3D" id="2.60.40.4100">
    <property type="entry name" value="Zona pellucida, ZP-C domain"/>
    <property type="match status" value="1"/>
</dbReference>
<dbReference type="PANTHER" id="PTHR47130">
    <property type="entry name" value="SI:DKEY-19B23.11-RELATED"/>
    <property type="match status" value="1"/>
</dbReference>
<keyword evidence="9" id="KW-0325">Glycoprotein</keyword>
<dbReference type="InterPro" id="IPR013105">
    <property type="entry name" value="TPR_2"/>
</dbReference>
<keyword evidence="7" id="KW-0472">Membrane</keyword>
<dbReference type="PROSITE" id="PS00682">
    <property type="entry name" value="ZP_1"/>
    <property type="match status" value="1"/>
</dbReference>
<keyword evidence="8" id="KW-1015">Disulfide bond</keyword>
<dbReference type="InterPro" id="IPR048290">
    <property type="entry name" value="ZP_chr"/>
</dbReference>
<dbReference type="Proteomes" id="UP001153269">
    <property type="component" value="Unassembled WGS sequence"/>
</dbReference>
<dbReference type="Gene3D" id="1.25.40.10">
    <property type="entry name" value="Tetratricopeptide repeat domain"/>
    <property type="match status" value="1"/>
</dbReference>
<dbReference type="SUPFAM" id="SSF48452">
    <property type="entry name" value="TPR-like"/>
    <property type="match status" value="1"/>
</dbReference>
<evidence type="ECO:0000256" key="7">
    <source>
        <dbReference type="ARBA" id="ARBA00023136"/>
    </source>
</evidence>
<evidence type="ECO:0000256" key="11">
    <source>
        <dbReference type="SAM" id="MobiDB-lite"/>
    </source>
</evidence>
<evidence type="ECO:0000256" key="9">
    <source>
        <dbReference type="ARBA" id="ARBA00023180"/>
    </source>
</evidence>